<keyword evidence="3" id="KW-1185">Reference proteome</keyword>
<feature type="compositionally biased region" description="Basic and acidic residues" evidence="1">
    <location>
        <begin position="126"/>
        <end position="135"/>
    </location>
</feature>
<sequence length="264" mass="29483">MQKAVNRYAAIVYGSSELNLLRLPFFQNGKDTLEDFDYSSPHGNLIRQTSAARTPNTYAQQPASRVSNNHFFNASILTKQISNSGSSHNSQIHISQTQDSDTRRLCSKLLNHAQSYLQQLNSTSTDSHKDTDNRIEASQLPPATKFTAGTPWNSNLYQVSNDQLNSNSTSKVLRSSSIIQLRILQSTSQLLNLARNHLPKIAQHPKNAPSDFSRNLRTPAASRSNSKVILQPLMGNNRKNKSQGFQRHQNCSNHRRRTATIGGN</sequence>
<feature type="compositionally biased region" description="Polar residues" evidence="1">
    <location>
        <begin position="242"/>
        <end position="252"/>
    </location>
</feature>
<feature type="compositionally biased region" description="Polar residues" evidence="1">
    <location>
        <begin position="210"/>
        <end position="228"/>
    </location>
</feature>
<dbReference type="Proteomes" id="UP000250235">
    <property type="component" value="Unassembled WGS sequence"/>
</dbReference>
<feature type="region of interest" description="Disordered" evidence="1">
    <location>
        <begin position="121"/>
        <end position="151"/>
    </location>
</feature>
<evidence type="ECO:0000313" key="2">
    <source>
        <dbReference type="EMBL" id="KZV23498.1"/>
    </source>
</evidence>
<proteinExistence type="predicted"/>
<reference evidence="2 3" key="1">
    <citation type="journal article" date="2015" name="Proc. Natl. Acad. Sci. U.S.A.">
        <title>The resurrection genome of Boea hygrometrica: A blueprint for survival of dehydration.</title>
        <authorList>
            <person name="Xiao L."/>
            <person name="Yang G."/>
            <person name="Zhang L."/>
            <person name="Yang X."/>
            <person name="Zhao S."/>
            <person name="Ji Z."/>
            <person name="Zhou Q."/>
            <person name="Hu M."/>
            <person name="Wang Y."/>
            <person name="Chen M."/>
            <person name="Xu Y."/>
            <person name="Jin H."/>
            <person name="Xiao X."/>
            <person name="Hu G."/>
            <person name="Bao F."/>
            <person name="Hu Y."/>
            <person name="Wan P."/>
            <person name="Li L."/>
            <person name="Deng X."/>
            <person name="Kuang T."/>
            <person name="Xiang C."/>
            <person name="Zhu J.K."/>
            <person name="Oliver M.J."/>
            <person name="He Y."/>
        </authorList>
    </citation>
    <scope>NUCLEOTIDE SEQUENCE [LARGE SCALE GENOMIC DNA]</scope>
    <source>
        <strain evidence="3">cv. XS01</strain>
    </source>
</reference>
<keyword evidence="2" id="KW-0808">Transferase</keyword>
<dbReference type="GO" id="GO:0016301">
    <property type="term" value="F:kinase activity"/>
    <property type="evidence" value="ECO:0007669"/>
    <property type="project" value="UniProtKB-KW"/>
</dbReference>
<evidence type="ECO:0000256" key="1">
    <source>
        <dbReference type="SAM" id="MobiDB-lite"/>
    </source>
</evidence>
<gene>
    <name evidence="2" type="ORF">F511_39317</name>
</gene>
<dbReference type="EMBL" id="KV013487">
    <property type="protein sequence ID" value="KZV23498.1"/>
    <property type="molecule type" value="Genomic_DNA"/>
</dbReference>
<organism evidence="2 3">
    <name type="scientific">Dorcoceras hygrometricum</name>
    <dbReference type="NCBI Taxonomy" id="472368"/>
    <lineage>
        <taxon>Eukaryota</taxon>
        <taxon>Viridiplantae</taxon>
        <taxon>Streptophyta</taxon>
        <taxon>Embryophyta</taxon>
        <taxon>Tracheophyta</taxon>
        <taxon>Spermatophyta</taxon>
        <taxon>Magnoliopsida</taxon>
        <taxon>eudicotyledons</taxon>
        <taxon>Gunneridae</taxon>
        <taxon>Pentapetalae</taxon>
        <taxon>asterids</taxon>
        <taxon>lamiids</taxon>
        <taxon>Lamiales</taxon>
        <taxon>Gesneriaceae</taxon>
        <taxon>Didymocarpoideae</taxon>
        <taxon>Trichosporeae</taxon>
        <taxon>Loxocarpinae</taxon>
        <taxon>Dorcoceras</taxon>
    </lineage>
</organism>
<feature type="region of interest" description="Disordered" evidence="1">
    <location>
        <begin position="202"/>
        <end position="264"/>
    </location>
</feature>
<evidence type="ECO:0000313" key="3">
    <source>
        <dbReference type="Proteomes" id="UP000250235"/>
    </source>
</evidence>
<accession>A0A2Z7APV5</accession>
<protein>
    <submittedName>
        <fullName evidence="2">Calcium-dependent protein kinase 8-like</fullName>
    </submittedName>
</protein>
<dbReference type="AlphaFoldDB" id="A0A2Z7APV5"/>
<name>A0A2Z7APV5_9LAMI</name>
<keyword evidence="2" id="KW-0418">Kinase</keyword>